<name>A0A9D2ESM6_9FIRM</name>
<dbReference type="PROSITE" id="PS51257">
    <property type="entry name" value="PROKAR_LIPOPROTEIN"/>
    <property type="match status" value="1"/>
</dbReference>
<reference evidence="3" key="2">
    <citation type="submission" date="2021-04" db="EMBL/GenBank/DDBJ databases">
        <authorList>
            <person name="Gilroy R."/>
        </authorList>
    </citation>
    <scope>NUCLEOTIDE SEQUENCE</scope>
    <source>
        <strain evidence="3">ChiSxjej1B13-11774</strain>
    </source>
</reference>
<feature type="signal peptide" evidence="2">
    <location>
        <begin position="1"/>
        <end position="22"/>
    </location>
</feature>
<keyword evidence="2" id="KW-0732">Signal</keyword>
<sequence length="178" mass="18195">MRRLAGLLAGCLLLAGCTAAPGAPSAPVTAETAATRETAAPAPTATPEEALSEALGAVKTRRLTVVLNGCIAYEIDSAGGSLKTAIAAADLVVFLAGDFVPEDLAGETQTWQNALDADDQATMDANWPRVYSCARDICEDPAAQQGLLDDAGVTADFGSMDLTEVPAQLDAMNEVLTG</sequence>
<evidence type="ECO:0000256" key="2">
    <source>
        <dbReference type="SAM" id="SignalP"/>
    </source>
</evidence>
<proteinExistence type="predicted"/>
<dbReference type="EMBL" id="DXBP01000056">
    <property type="protein sequence ID" value="HIZ42775.1"/>
    <property type="molecule type" value="Genomic_DNA"/>
</dbReference>
<evidence type="ECO:0000313" key="3">
    <source>
        <dbReference type="EMBL" id="HIZ42775.1"/>
    </source>
</evidence>
<evidence type="ECO:0008006" key="5">
    <source>
        <dbReference type="Google" id="ProtNLM"/>
    </source>
</evidence>
<protein>
    <recommendedName>
        <fullName evidence="5">Zinc ABC transporter substrate-binding protein</fullName>
    </recommendedName>
</protein>
<gene>
    <name evidence="3" type="ORF">H9811_09460</name>
</gene>
<feature type="region of interest" description="Disordered" evidence="1">
    <location>
        <begin position="25"/>
        <end position="48"/>
    </location>
</feature>
<evidence type="ECO:0000256" key="1">
    <source>
        <dbReference type="SAM" id="MobiDB-lite"/>
    </source>
</evidence>
<evidence type="ECO:0000313" key="4">
    <source>
        <dbReference type="Proteomes" id="UP000824048"/>
    </source>
</evidence>
<accession>A0A9D2ESM6</accession>
<reference evidence="3" key="1">
    <citation type="journal article" date="2021" name="PeerJ">
        <title>Extensive microbial diversity within the chicken gut microbiome revealed by metagenomics and culture.</title>
        <authorList>
            <person name="Gilroy R."/>
            <person name="Ravi A."/>
            <person name="Getino M."/>
            <person name="Pursley I."/>
            <person name="Horton D.L."/>
            <person name="Alikhan N.F."/>
            <person name="Baker D."/>
            <person name="Gharbi K."/>
            <person name="Hall N."/>
            <person name="Watson M."/>
            <person name="Adriaenssens E.M."/>
            <person name="Foster-Nyarko E."/>
            <person name="Jarju S."/>
            <person name="Secka A."/>
            <person name="Antonio M."/>
            <person name="Oren A."/>
            <person name="Chaudhuri R.R."/>
            <person name="La Ragione R."/>
            <person name="Hildebrand F."/>
            <person name="Pallen M.J."/>
        </authorList>
    </citation>
    <scope>NUCLEOTIDE SEQUENCE</scope>
    <source>
        <strain evidence="3">ChiSxjej1B13-11774</strain>
    </source>
</reference>
<dbReference type="Proteomes" id="UP000824048">
    <property type="component" value="Unassembled WGS sequence"/>
</dbReference>
<organism evidence="3 4">
    <name type="scientific">Candidatus Gemmiger excrementigallinarum</name>
    <dbReference type="NCBI Taxonomy" id="2838609"/>
    <lineage>
        <taxon>Bacteria</taxon>
        <taxon>Bacillati</taxon>
        <taxon>Bacillota</taxon>
        <taxon>Clostridia</taxon>
        <taxon>Eubacteriales</taxon>
        <taxon>Gemmiger</taxon>
    </lineage>
</organism>
<comment type="caution">
    <text evidence="3">The sequence shown here is derived from an EMBL/GenBank/DDBJ whole genome shotgun (WGS) entry which is preliminary data.</text>
</comment>
<dbReference type="AlphaFoldDB" id="A0A9D2ESM6"/>
<feature type="chain" id="PRO_5038604139" description="Zinc ABC transporter substrate-binding protein" evidence="2">
    <location>
        <begin position="23"/>
        <end position="178"/>
    </location>
</feature>